<evidence type="ECO:0000256" key="3">
    <source>
        <dbReference type="ARBA" id="ARBA00022692"/>
    </source>
</evidence>
<keyword evidence="2" id="KW-0813">Transport</keyword>
<evidence type="ECO:0000256" key="4">
    <source>
        <dbReference type="ARBA" id="ARBA00022989"/>
    </source>
</evidence>
<accession>A0AB34JIM5</accession>
<feature type="transmembrane region" description="Helical" evidence="6">
    <location>
        <begin position="466"/>
        <end position="484"/>
    </location>
</feature>
<dbReference type="PANTHER" id="PTHR23504">
    <property type="entry name" value="MAJOR FACILITATOR SUPERFAMILY DOMAIN-CONTAINING PROTEIN 10"/>
    <property type="match status" value="1"/>
</dbReference>
<organism evidence="9 10">
    <name type="scientific">Prymnesium parvum</name>
    <name type="common">Toxic golden alga</name>
    <dbReference type="NCBI Taxonomy" id="97485"/>
    <lineage>
        <taxon>Eukaryota</taxon>
        <taxon>Haptista</taxon>
        <taxon>Haptophyta</taxon>
        <taxon>Prymnesiophyceae</taxon>
        <taxon>Prymnesiales</taxon>
        <taxon>Prymnesiaceae</taxon>
        <taxon>Prymnesium</taxon>
    </lineage>
</organism>
<dbReference type="InterPro" id="IPR020846">
    <property type="entry name" value="MFS_dom"/>
</dbReference>
<gene>
    <name evidence="9" type="ORF">AB1Y20_022137</name>
</gene>
<feature type="domain" description="Major facilitator superfamily (MFS) profile" evidence="8">
    <location>
        <begin position="74"/>
        <end position="488"/>
    </location>
</feature>
<reference evidence="9 10" key="1">
    <citation type="journal article" date="2024" name="Science">
        <title>Giant polyketide synthase enzymes in the biosynthesis of giant marine polyether toxins.</title>
        <authorList>
            <person name="Fallon T.R."/>
            <person name="Shende V.V."/>
            <person name="Wierzbicki I.H."/>
            <person name="Pendleton A.L."/>
            <person name="Watervoot N.F."/>
            <person name="Auber R.P."/>
            <person name="Gonzalez D.J."/>
            <person name="Wisecaver J.H."/>
            <person name="Moore B.S."/>
        </authorList>
    </citation>
    <scope>NUCLEOTIDE SEQUENCE [LARGE SCALE GENOMIC DNA]</scope>
    <source>
        <strain evidence="9 10">12B1</strain>
    </source>
</reference>
<evidence type="ECO:0000256" key="5">
    <source>
        <dbReference type="ARBA" id="ARBA00023136"/>
    </source>
</evidence>
<evidence type="ECO:0000313" key="10">
    <source>
        <dbReference type="Proteomes" id="UP001515480"/>
    </source>
</evidence>
<dbReference type="GO" id="GO:0016020">
    <property type="term" value="C:membrane"/>
    <property type="evidence" value="ECO:0007669"/>
    <property type="project" value="UniProtKB-SubCell"/>
</dbReference>
<feature type="transmembrane region" description="Helical" evidence="6">
    <location>
        <begin position="442"/>
        <end position="460"/>
    </location>
</feature>
<feature type="transmembrane region" description="Helical" evidence="6">
    <location>
        <begin position="141"/>
        <end position="163"/>
    </location>
</feature>
<dbReference type="Proteomes" id="UP001515480">
    <property type="component" value="Unassembled WGS sequence"/>
</dbReference>
<dbReference type="EMBL" id="JBGBPQ010000008">
    <property type="protein sequence ID" value="KAL1520561.1"/>
    <property type="molecule type" value="Genomic_DNA"/>
</dbReference>
<dbReference type="SUPFAM" id="SSF103473">
    <property type="entry name" value="MFS general substrate transporter"/>
    <property type="match status" value="1"/>
</dbReference>
<dbReference type="PANTHER" id="PTHR23504:SF15">
    <property type="entry name" value="MAJOR FACILITATOR SUPERFAMILY (MFS) PROFILE DOMAIN-CONTAINING PROTEIN"/>
    <property type="match status" value="1"/>
</dbReference>
<feature type="transmembrane region" description="Helical" evidence="6">
    <location>
        <begin position="107"/>
        <end position="129"/>
    </location>
</feature>
<dbReference type="PROSITE" id="PS50850">
    <property type="entry name" value="MFS"/>
    <property type="match status" value="1"/>
</dbReference>
<evidence type="ECO:0000313" key="9">
    <source>
        <dbReference type="EMBL" id="KAL1520561.1"/>
    </source>
</evidence>
<evidence type="ECO:0000259" key="8">
    <source>
        <dbReference type="PROSITE" id="PS50850"/>
    </source>
</evidence>
<keyword evidence="10" id="KW-1185">Reference proteome</keyword>
<feature type="transmembrane region" description="Helical" evidence="6">
    <location>
        <begin position="358"/>
        <end position="384"/>
    </location>
</feature>
<proteinExistence type="predicted"/>
<keyword evidence="5 6" id="KW-0472">Membrane</keyword>
<dbReference type="AlphaFoldDB" id="A0AB34JIM5"/>
<comment type="caution">
    <text evidence="9">The sequence shown here is derived from an EMBL/GenBank/DDBJ whole genome shotgun (WGS) entry which is preliminary data.</text>
</comment>
<evidence type="ECO:0000256" key="6">
    <source>
        <dbReference type="SAM" id="Phobius"/>
    </source>
</evidence>
<dbReference type="Pfam" id="PF07690">
    <property type="entry name" value="MFS_1"/>
    <property type="match status" value="1"/>
</dbReference>
<feature type="transmembrane region" description="Helical" evidence="6">
    <location>
        <begin position="282"/>
        <end position="303"/>
    </location>
</feature>
<comment type="subcellular location">
    <subcellularLocation>
        <location evidence="1">Membrane</location>
        <topology evidence="1">Multi-pass membrane protein</topology>
    </subcellularLocation>
</comment>
<feature type="transmembrane region" description="Helical" evidence="6">
    <location>
        <begin position="73"/>
        <end position="95"/>
    </location>
</feature>
<keyword evidence="7" id="KW-0732">Signal</keyword>
<evidence type="ECO:0000256" key="7">
    <source>
        <dbReference type="SAM" id="SignalP"/>
    </source>
</evidence>
<keyword evidence="4 6" id="KW-1133">Transmembrane helix</keyword>
<feature type="transmembrane region" description="Helical" evidence="6">
    <location>
        <begin position="241"/>
        <end position="262"/>
    </location>
</feature>
<dbReference type="GO" id="GO:0022857">
    <property type="term" value="F:transmembrane transporter activity"/>
    <property type="evidence" value="ECO:0007669"/>
    <property type="project" value="InterPro"/>
</dbReference>
<feature type="chain" id="PRO_5044303728" description="Major facilitator superfamily (MFS) profile domain-containing protein" evidence="7">
    <location>
        <begin position="18"/>
        <end position="488"/>
    </location>
</feature>
<protein>
    <recommendedName>
        <fullName evidence="8">Major facilitator superfamily (MFS) profile domain-containing protein</fullName>
    </recommendedName>
</protein>
<feature type="signal peptide" evidence="7">
    <location>
        <begin position="1"/>
        <end position="17"/>
    </location>
</feature>
<evidence type="ECO:0000256" key="1">
    <source>
        <dbReference type="ARBA" id="ARBA00004141"/>
    </source>
</evidence>
<dbReference type="InterPro" id="IPR036259">
    <property type="entry name" value="MFS_trans_sf"/>
</dbReference>
<dbReference type="InterPro" id="IPR011701">
    <property type="entry name" value="MFS"/>
</dbReference>
<evidence type="ECO:0000256" key="2">
    <source>
        <dbReference type="ARBA" id="ARBA00022448"/>
    </source>
</evidence>
<name>A0AB34JIM5_PRYPA</name>
<feature type="transmembrane region" description="Helical" evidence="6">
    <location>
        <begin position="210"/>
        <end position="229"/>
    </location>
</feature>
<dbReference type="Gene3D" id="1.20.1250.20">
    <property type="entry name" value="MFS general substrate transporter like domains"/>
    <property type="match status" value="1"/>
</dbReference>
<keyword evidence="3 6" id="KW-0812">Transmembrane</keyword>
<feature type="transmembrane region" description="Helical" evidence="6">
    <location>
        <begin position="396"/>
        <end position="421"/>
    </location>
</feature>
<sequence length="488" mass="49725">MIGAAFSLLLLAPPAAAFGLASNPPAIRVPHLPSIMMRAASRQPLRMMASATPAGGGGANEVLEAEQSRQVSISVFAVLAAAFLNLLGFTMMLGFTPALGSHFNLRIGARFGSLTSAYPVGMLAGVFIWPAVSDRVGRVPVLALSLAGSGVGLAAQSLALVCGWPLEAFLGLRVLTGSCAGASPIGKAYLADMGSCKGKLPTYLSWRDAAGTMAFIVGPALSGQIFRVVSLKRTVSTSLATVIGTAAFGSLLAAALVALLATEVDKIVVEAARESTTPAPPVKLIACPLGVSLVAGVVSVCIVSGLKDFGASAFDAFFAVLLKQRVGLDTRSISLAYSGLNCLSLSVSTLMASRCIRLLGPVLACCTGLALISLGLLGVGATVATGTGLLDPSAQLAFWASVVLYQVGVPLFGPTVPTMLLQCVPPNRRGTVMGIDNAINTVARVIAPLVLGMLYASAGAGACFKVASIVVACSAIMCAFRRLIVMRS</sequence>